<reference evidence="5 6" key="1">
    <citation type="submission" date="2019-11" db="EMBL/GenBank/DDBJ databases">
        <title>Winogradskyella ouciana sp. nov., isolated from the hadal seawater of the Mariana Trench.</title>
        <authorList>
            <person name="Liu R."/>
        </authorList>
    </citation>
    <scope>NUCLEOTIDE SEQUENCE [LARGE SCALE GENOMIC DNA]</scope>
    <source>
        <strain evidence="5 6">ZXX205</strain>
    </source>
</reference>
<name>A0A7K1GGJ8_9FLAO</name>
<gene>
    <name evidence="5" type="ORF">F1003_14995</name>
</gene>
<evidence type="ECO:0000256" key="3">
    <source>
        <dbReference type="PROSITE-ProRule" id="PRU00339"/>
    </source>
</evidence>
<dbReference type="PANTHER" id="PTHR45641">
    <property type="entry name" value="TETRATRICOPEPTIDE REPEAT PROTEIN (AFU_ORTHOLOGUE AFUA_6G03870)"/>
    <property type="match status" value="1"/>
</dbReference>
<dbReference type="PROSITE" id="PS50005">
    <property type="entry name" value="TPR"/>
    <property type="match status" value="2"/>
</dbReference>
<sequence length="1074" mass="123658">MNLRGFFIIFYCLSVTLITSCSSQKPNLSSNSWNRHFNYAKIQLDSSKVKEALPHLEKSYIILKTKKPSNKNLGKVAELLGTTYVKNKKRKEAVECYATAIECLELNNQTHLPKYSELLYGLGLNYRRLGDYKNSINTLKKRLSIIEVILGKENVDYAKTLNSISYAYRKLDNYDEAISYNLRYGNIMKLVYGENSSEYAKSLSLLSQIYWSQGQLNNAIPLQRKVITMYPERVRDTSYNYAVAIYTMSLLYKDTNQYKKEIELLKQFKEIMLRTPKYHRHLINADNNLAVAYDNIGDYQKAIGIINNVLKNTPKDDSNYPKRLQNLAYYQARLGDYTKAIETYDKAIEACKTIYDVAHSNYAQLIDAKGQMHLKKGEFLKAEQHFREAMSILDKNEGIKQSHSEYGFYLNNYARSLLALERYDEAIVSIKKGIKLSEGNSIPDPVRYYRKQQDLAEAYMKTEKFDEALSILKKYETDVAQRLGKSHQDYGAYLKNLGKAHLLNSNHNEAYNYFDASNTITINQIDKVFKFRTEKENKEFMEMLRPEFDELQALAIDNKKLSSQLIYINLNNQLLLKNLLLSQSKQIIEKLSDNTDSITANMIFEYRQLKSKVSELVSSSISQKTETLDSLYNVLNSKEAELTKLYAEKYENNTNLKKDWILSKQELKEDEIAIEFSNFRNTNEDSLIDSYYVAYLYKKDWVHPKMVSLFNERDLLELVKDKSPSELYKTRGSKAKSISNFESIYHLIWKPLEAELDNINTIYFSPSGILNQIPFGALAVDGNKRLIDKYDLIRLSSTGKLQERSKKLIPNDILIYGGIEYDYAKNGKMLDSTLLNIKELESFKSSKTSNTKGDFWDYLPGTLNEVESLKSNFDNYGVSYQMFSGKEASEETFKNLDGKSPKIIHIATHGFFYENYKQNNTDYAAQGKLSPYTYSEDPLLRSGLILAGGNYAWKNGINPYEQEDGILTSLEISNLNLSNTDLVVLSACETGLGDIDGSEGVYGLQRAFKMAGVDLIMMSLWEVPDKETSEFMQIFYDKWLGGLNIRTAFNQTQRTMSIKYAKSPEKWAAFVLFE</sequence>
<evidence type="ECO:0000313" key="6">
    <source>
        <dbReference type="Proteomes" id="UP000447545"/>
    </source>
</evidence>
<evidence type="ECO:0000313" key="5">
    <source>
        <dbReference type="EMBL" id="MTE28243.1"/>
    </source>
</evidence>
<dbReference type="InterPro" id="IPR024983">
    <property type="entry name" value="CHAT_dom"/>
</dbReference>
<dbReference type="EMBL" id="WJYA01000010">
    <property type="protein sequence ID" value="MTE28243.1"/>
    <property type="molecule type" value="Genomic_DNA"/>
</dbReference>
<organism evidence="5 6">
    <name type="scientific">Winogradskyella ouciana</name>
    <dbReference type="NCBI Taxonomy" id="2608631"/>
    <lineage>
        <taxon>Bacteria</taxon>
        <taxon>Pseudomonadati</taxon>
        <taxon>Bacteroidota</taxon>
        <taxon>Flavobacteriia</taxon>
        <taxon>Flavobacteriales</taxon>
        <taxon>Flavobacteriaceae</taxon>
        <taxon>Winogradskyella</taxon>
    </lineage>
</organism>
<dbReference type="Pfam" id="PF13176">
    <property type="entry name" value="TPR_7"/>
    <property type="match status" value="1"/>
</dbReference>
<feature type="repeat" description="TPR" evidence="3">
    <location>
        <begin position="363"/>
        <end position="396"/>
    </location>
</feature>
<dbReference type="SMART" id="SM00028">
    <property type="entry name" value="TPR"/>
    <property type="match status" value="8"/>
</dbReference>
<evidence type="ECO:0000256" key="2">
    <source>
        <dbReference type="ARBA" id="ARBA00022803"/>
    </source>
</evidence>
<comment type="caution">
    <text evidence="5">The sequence shown here is derived from an EMBL/GenBank/DDBJ whole genome shotgun (WGS) entry which is preliminary data.</text>
</comment>
<feature type="domain" description="CHAT" evidence="4">
    <location>
        <begin position="743"/>
        <end position="1072"/>
    </location>
</feature>
<dbReference type="InterPro" id="IPR011990">
    <property type="entry name" value="TPR-like_helical_dom_sf"/>
</dbReference>
<protein>
    <submittedName>
        <fullName evidence="5">CHAT domain-containing protein</fullName>
    </submittedName>
</protein>
<keyword evidence="2 3" id="KW-0802">TPR repeat</keyword>
<dbReference type="SUPFAM" id="SSF48452">
    <property type="entry name" value="TPR-like"/>
    <property type="match status" value="2"/>
</dbReference>
<dbReference type="PANTHER" id="PTHR45641:SF19">
    <property type="entry name" value="NEPHROCYSTIN-3"/>
    <property type="match status" value="1"/>
</dbReference>
<dbReference type="Gene3D" id="1.25.40.10">
    <property type="entry name" value="Tetratricopeptide repeat domain"/>
    <property type="match status" value="5"/>
</dbReference>
<dbReference type="InterPro" id="IPR019734">
    <property type="entry name" value="TPR_rpt"/>
</dbReference>
<keyword evidence="6" id="KW-1185">Reference proteome</keyword>
<dbReference type="PROSITE" id="PS51257">
    <property type="entry name" value="PROKAR_LIPOPROTEIN"/>
    <property type="match status" value="1"/>
</dbReference>
<dbReference type="Pfam" id="PF12770">
    <property type="entry name" value="CHAT"/>
    <property type="match status" value="1"/>
</dbReference>
<keyword evidence="1" id="KW-0677">Repeat</keyword>
<proteinExistence type="predicted"/>
<dbReference type="AlphaFoldDB" id="A0A7K1GGJ8"/>
<accession>A0A7K1GGJ8</accession>
<evidence type="ECO:0000259" key="4">
    <source>
        <dbReference type="Pfam" id="PF12770"/>
    </source>
</evidence>
<dbReference type="Pfam" id="PF13181">
    <property type="entry name" value="TPR_8"/>
    <property type="match status" value="2"/>
</dbReference>
<dbReference type="Pfam" id="PF13424">
    <property type="entry name" value="TPR_12"/>
    <property type="match status" value="2"/>
</dbReference>
<feature type="repeat" description="TPR" evidence="3">
    <location>
        <begin position="283"/>
        <end position="316"/>
    </location>
</feature>
<dbReference type="Proteomes" id="UP000447545">
    <property type="component" value="Unassembled WGS sequence"/>
</dbReference>
<evidence type="ECO:0000256" key="1">
    <source>
        <dbReference type="ARBA" id="ARBA00022737"/>
    </source>
</evidence>